<reference evidence="10 11" key="4">
    <citation type="journal article" date="2020" name="Sci. Rep.">
        <title>beta-carboline chemical signals induce reveromycin production through a LuxR family regulator in Streptomyces sp. SN-593.</title>
        <authorList>
            <person name="Panthee S."/>
            <person name="Kito N."/>
            <person name="Hayashi T."/>
            <person name="Shimizu T."/>
            <person name="Ishikawa J."/>
            <person name="Hamamoto H."/>
            <person name="Osada H."/>
            <person name="Takahashi S."/>
        </authorList>
    </citation>
    <scope>NUCLEOTIDE SEQUENCE [LARGE SCALE GENOMIC DNA]</scope>
    <source>
        <strain evidence="10 11">SN-593</strain>
    </source>
</reference>
<evidence type="ECO:0000313" key="11">
    <source>
        <dbReference type="Proteomes" id="UP000595703"/>
    </source>
</evidence>
<sequence>MKRTVSAPAVPGGGPDTGGGPGSGGGPGGGGAGTGGAAAPVGRPGPSLRERLAAWSDADGGSLFDPPGPRGRARIAVATVVSLLVAAALVWLAVRQFARHGQLDAAKWNLFTQQAVIRYLLTGLWATVRVTLVSAAIALPCGALLALGRLARNRPVKWLAGLYVETMRAVPLLLLIYAFLFGLPSAGVRLPLFWQLVWPIVITNAAVFAEIFRAGVRSLPRGQTEAAYALGLRYWPTMRLVVLPQAIRATAPSLIGQLVRLLKDSTLGYVVSFLELLNSAKVLGEYDHTIVQSYLVVAAVYVVVNSVLAGAAGLLERRLGPARRRRRHRPATVRRTAAPA</sequence>
<evidence type="ECO:0000259" key="9">
    <source>
        <dbReference type="PROSITE" id="PS50928"/>
    </source>
</evidence>
<dbReference type="SUPFAM" id="SSF161098">
    <property type="entry name" value="MetI-like"/>
    <property type="match status" value="1"/>
</dbReference>
<dbReference type="PROSITE" id="PS50928">
    <property type="entry name" value="ABC_TM1"/>
    <property type="match status" value="1"/>
</dbReference>
<evidence type="ECO:0000256" key="5">
    <source>
        <dbReference type="ARBA" id="ARBA00022989"/>
    </source>
</evidence>
<comment type="similarity">
    <text evidence="7">Belongs to the binding-protein-dependent transport system permease family.</text>
</comment>
<keyword evidence="2 7" id="KW-0813">Transport</keyword>
<dbReference type="AlphaFoldDB" id="A0A7U3VQY6"/>
<dbReference type="InterPro" id="IPR010065">
    <property type="entry name" value="AA_ABC_transptr_permease_3TM"/>
</dbReference>
<evidence type="ECO:0000256" key="3">
    <source>
        <dbReference type="ARBA" id="ARBA00022475"/>
    </source>
</evidence>
<dbReference type="CDD" id="cd06261">
    <property type="entry name" value="TM_PBP2"/>
    <property type="match status" value="1"/>
</dbReference>
<dbReference type="KEGG" id="arev:RVR_7329"/>
<reference evidence="10 11" key="2">
    <citation type="journal article" date="2011" name="J. Antibiot.">
        <title>Furaquinocins I and J: novel polyketide isoprenoid hybrid compounds from Streptomyces reveromyceticus SN-593.</title>
        <authorList>
            <person name="Panthee S."/>
            <person name="Takahashi S."/>
            <person name="Takagi H."/>
            <person name="Nogawa T."/>
            <person name="Oowada E."/>
            <person name="Uramoto M."/>
            <person name="Osada H."/>
        </authorList>
    </citation>
    <scope>NUCLEOTIDE SEQUENCE [LARGE SCALE GENOMIC DNA]</scope>
    <source>
        <strain evidence="10 11">SN-593</strain>
    </source>
</reference>
<accession>A0A7U3VQY6</accession>
<evidence type="ECO:0000256" key="1">
    <source>
        <dbReference type="ARBA" id="ARBA00004651"/>
    </source>
</evidence>
<dbReference type="PANTHER" id="PTHR30614:SF21">
    <property type="entry name" value="AMINO ACID ABC TRANSPORTER PERMEASE"/>
    <property type="match status" value="1"/>
</dbReference>
<dbReference type="GO" id="GO:0022857">
    <property type="term" value="F:transmembrane transporter activity"/>
    <property type="evidence" value="ECO:0007669"/>
    <property type="project" value="InterPro"/>
</dbReference>
<dbReference type="Proteomes" id="UP000595703">
    <property type="component" value="Chromosome"/>
</dbReference>
<keyword evidence="11" id="KW-1185">Reference proteome</keyword>
<evidence type="ECO:0000256" key="2">
    <source>
        <dbReference type="ARBA" id="ARBA00022448"/>
    </source>
</evidence>
<dbReference type="InterPro" id="IPR000515">
    <property type="entry name" value="MetI-like"/>
</dbReference>
<protein>
    <submittedName>
        <fullName evidence="10">Putative glutamate ABC transporter permease</fullName>
    </submittedName>
</protein>
<evidence type="ECO:0000313" key="10">
    <source>
        <dbReference type="EMBL" id="BBB00318.1"/>
    </source>
</evidence>
<dbReference type="NCBIfam" id="TIGR01726">
    <property type="entry name" value="HEQRo_perm_3TM"/>
    <property type="match status" value="1"/>
</dbReference>
<dbReference type="Gene3D" id="1.10.3720.10">
    <property type="entry name" value="MetI-like"/>
    <property type="match status" value="1"/>
</dbReference>
<comment type="subcellular location">
    <subcellularLocation>
        <location evidence="1 7">Cell membrane</location>
        <topology evidence="1 7">Multi-pass membrane protein</topology>
    </subcellularLocation>
</comment>
<dbReference type="InterPro" id="IPR035906">
    <property type="entry name" value="MetI-like_sf"/>
</dbReference>
<organism evidence="10 11">
    <name type="scientific">Actinacidiphila reveromycinica</name>
    <dbReference type="NCBI Taxonomy" id="659352"/>
    <lineage>
        <taxon>Bacteria</taxon>
        <taxon>Bacillati</taxon>
        <taxon>Actinomycetota</taxon>
        <taxon>Actinomycetes</taxon>
        <taxon>Kitasatosporales</taxon>
        <taxon>Streptomycetaceae</taxon>
        <taxon>Actinacidiphila</taxon>
    </lineage>
</organism>
<feature type="transmembrane region" description="Helical" evidence="7">
    <location>
        <begin position="159"/>
        <end position="180"/>
    </location>
</feature>
<keyword evidence="6 7" id="KW-0472">Membrane</keyword>
<keyword evidence="3" id="KW-1003">Cell membrane</keyword>
<feature type="region of interest" description="Disordered" evidence="8">
    <location>
        <begin position="1"/>
        <end position="43"/>
    </location>
</feature>
<feature type="transmembrane region" description="Helical" evidence="7">
    <location>
        <begin position="126"/>
        <end position="147"/>
    </location>
</feature>
<keyword evidence="5 7" id="KW-1133">Transmembrane helix</keyword>
<dbReference type="Pfam" id="PF00528">
    <property type="entry name" value="BPD_transp_1"/>
    <property type="match status" value="1"/>
</dbReference>
<feature type="domain" description="ABC transmembrane type-1" evidence="9">
    <location>
        <begin position="124"/>
        <end position="309"/>
    </location>
</feature>
<proteinExistence type="inferred from homology"/>
<evidence type="ECO:0000256" key="4">
    <source>
        <dbReference type="ARBA" id="ARBA00022692"/>
    </source>
</evidence>
<dbReference type="RefSeq" id="WP_202236346.1">
    <property type="nucleotide sequence ID" value="NZ_AP018365.1"/>
</dbReference>
<feature type="transmembrane region" description="Helical" evidence="7">
    <location>
        <begin position="290"/>
        <end position="315"/>
    </location>
</feature>
<name>A0A7U3VQY6_9ACTN</name>
<dbReference type="PANTHER" id="PTHR30614">
    <property type="entry name" value="MEMBRANE COMPONENT OF AMINO ACID ABC TRANSPORTER"/>
    <property type="match status" value="1"/>
</dbReference>
<evidence type="ECO:0000256" key="7">
    <source>
        <dbReference type="RuleBase" id="RU363032"/>
    </source>
</evidence>
<keyword evidence="4 7" id="KW-0812">Transmembrane</keyword>
<dbReference type="InterPro" id="IPR043429">
    <property type="entry name" value="ArtM/GltK/GlnP/TcyL/YhdX-like"/>
</dbReference>
<feature type="compositionally biased region" description="Gly residues" evidence="8">
    <location>
        <begin position="11"/>
        <end position="36"/>
    </location>
</feature>
<dbReference type="GO" id="GO:0043190">
    <property type="term" value="C:ATP-binding cassette (ABC) transporter complex"/>
    <property type="evidence" value="ECO:0007669"/>
    <property type="project" value="InterPro"/>
</dbReference>
<dbReference type="EMBL" id="AP018365">
    <property type="protein sequence ID" value="BBB00318.1"/>
    <property type="molecule type" value="Genomic_DNA"/>
</dbReference>
<evidence type="ECO:0000256" key="8">
    <source>
        <dbReference type="SAM" id="MobiDB-lite"/>
    </source>
</evidence>
<reference evidence="10 11" key="3">
    <citation type="journal article" date="2011" name="Nat. Chem. Biol.">
        <title>Reveromycin A biosynthesis uses RevG and RevJ for stereospecific spiroacetal formation.</title>
        <authorList>
            <person name="Takahashi S."/>
            <person name="Toyoda A."/>
            <person name="Sekiyama Y."/>
            <person name="Takagi H."/>
            <person name="Nogawa T."/>
            <person name="Uramoto M."/>
            <person name="Suzuki R."/>
            <person name="Koshino H."/>
            <person name="Kumano T."/>
            <person name="Panthee S."/>
            <person name="Dairi T."/>
            <person name="Ishikawa J."/>
            <person name="Ikeda H."/>
            <person name="Sakaki Y."/>
            <person name="Osada H."/>
        </authorList>
    </citation>
    <scope>NUCLEOTIDE SEQUENCE [LARGE SCALE GENOMIC DNA]</scope>
    <source>
        <strain evidence="10 11">SN-593</strain>
    </source>
</reference>
<gene>
    <name evidence="10" type="ORF">RVR_7329</name>
</gene>
<feature type="transmembrane region" description="Helical" evidence="7">
    <location>
        <begin position="75"/>
        <end position="94"/>
    </location>
</feature>
<dbReference type="GO" id="GO:0006865">
    <property type="term" value="P:amino acid transport"/>
    <property type="evidence" value="ECO:0007669"/>
    <property type="project" value="TreeGrafter"/>
</dbReference>
<evidence type="ECO:0000256" key="6">
    <source>
        <dbReference type="ARBA" id="ARBA00023136"/>
    </source>
</evidence>
<reference evidence="10 11" key="1">
    <citation type="journal article" date="2010" name="J. Bacteriol.">
        <title>Biochemical characterization of a novel indole prenyltransferase from Streptomyces sp. SN-593.</title>
        <authorList>
            <person name="Takahashi S."/>
            <person name="Takagi H."/>
            <person name="Toyoda A."/>
            <person name="Uramoto M."/>
            <person name="Nogawa T."/>
            <person name="Ueki M."/>
            <person name="Sakaki Y."/>
            <person name="Osada H."/>
        </authorList>
    </citation>
    <scope>NUCLEOTIDE SEQUENCE [LARGE SCALE GENOMIC DNA]</scope>
    <source>
        <strain evidence="10 11">SN-593</strain>
    </source>
</reference>
<feature type="transmembrane region" description="Helical" evidence="7">
    <location>
        <begin position="192"/>
        <end position="212"/>
    </location>
</feature>